<evidence type="ECO:0000313" key="3">
    <source>
        <dbReference type="Proteomes" id="UP001232992"/>
    </source>
</evidence>
<name>A0ABT7BU12_9CYAN</name>
<dbReference type="RefSeq" id="WP_283757322.1">
    <property type="nucleotide sequence ID" value="NZ_JAQOSQ010000003.1"/>
</dbReference>
<dbReference type="Proteomes" id="UP001232992">
    <property type="component" value="Unassembled WGS sequence"/>
</dbReference>
<comment type="caution">
    <text evidence="2">The sequence shown here is derived from an EMBL/GenBank/DDBJ whole genome shotgun (WGS) entry which is preliminary data.</text>
</comment>
<feature type="compositionally biased region" description="Polar residues" evidence="1">
    <location>
        <begin position="297"/>
        <end position="309"/>
    </location>
</feature>
<feature type="region of interest" description="Disordered" evidence="1">
    <location>
        <begin position="89"/>
        <end position="109"/>
    </location>
</feature>
<evidence type="ECO:0000313" key="2">
    <source>
        <dbReference type="EMBL" id="MDJ1182671.1"/>
    </source>
</evidence>
<reference evidence="2 3" key="1">
    <citation type="submission" date="2023-01" db="EMBL/GenBank/DDBJ databases">
        <title>Novel diversity within Roseofilum (Cyanobacteria; Desertifilaceae) from marine benthic mats with descriptions of four novel species.</title>
        <authorList>
            <person name="Wang Y."/>
            <person name="Berthold D.E."/>
            <person name="Hu J."/>
            <person name="Lefler F.W."/>
            <person name="Laughinghouse H.D. IV."/>
        </authorList>
    </citation>
    <scope>NUCLEOTIDE SEQUENCE [LARGE SCALE GENOMIC DNA]</scope>
    <source>
        <strain evidence="2 3">BLCC-M143</strain>
    </source>
</reference>
<organism evidence="2 3">
    <name type="scientific">Roseofilum casamattae BLCC-M143</name>
    <dbReference type="NCBI Taxonomy" id="3022442"/>
    <lineage>
        <taxon>Bacteria</taxon>
        <taxon>Bacillati</taxon>
        <taxon>Cyanobacteriota</taxon>
        <taxon>Cyanophyceae</taxon>
        <taxon>Desertifilales</taxon>
        <taxon>Desertifilaceae</taxon>
        <taxon>Roseofilum</taxon>
        <taxon>Roseofilum casamattae</taxon>
    </lineage>
</organism>
<accession>A0ABT7BU12</accession>
<feature type="compositionally biased region" description="Basic and acidic residues" evidence="1">
    <location>
        <begin position="310"/>
        <end position="330"/>
    </location>
</feature>
<keyword evidence="3" id="KW-1185">Reference proteome</keyword>
<protein>
    <submittedName>
        <fullName evidence="2">Uncharacterized protein</fullName>
    </submittedName>
</protein>
<feature type="compositionally biased region" description="Pro residues" evidence="1">
    <location>
        <begin position="97"/>
        <end position="109"/>
    </location>
</feature>
<proteinExistence type="predicted"/>
<dbReference type="EMBL" id="JAQOSQ010000003">
    <property type="protein sequence ID" value="MDJ1182671.1"/>
    <property type="molecule type" value="Genomic_DNA"/>
</dbReference>
<gene>
    <name evidence="2" type="ORF">PMH09_05635</name>
</gene>
<evidence type="ECO:0000256" key="1">
    <source>
        <dbReference type="SAM" id="MobiDB-lite"/>
    </source>
</evidence>
<feature type="region of interest" description="Disordered" evidence="1">
    <location>
        <begin position="297"/>
        <end position="330"/>
    </location>
</feature>
<sequence length="371" mass="41666">MVYYPNIAAAVGGVTAAIFACKLLEWQSNQQQEWVVVDGDRMMAETGLTVAEQELARQQLRTANLLQERRGTGARLQCCLNLESLERGLSGTTARPQTPPETPPDPYFPPQRQPIAVTVTPNYQFRGPWQSAEELEQFQRQLLDYAKQRGMENPSGWAFKVVDGLTKGIISPFWDEFAAGAPLGSTQQVKREWEVEPGVPYPAFEEERIQYYVQKGEPLEVAVSRARADLRKPVLAGDLWEGFLRKCDRLADRALAAKKQGVATPYLPPSFSERASVNKEQVMAKLLQVSAPSAQTVLPSVRDSNNEQPLEQRSKSESVEGLETSERPSLEHLQNAYESAIGRSWVKQQLQQHPEWGYEIIDNQVQPSLPF</sequence>